<evidence type="ECO:0000256" key="5">
    <source>
        <dbReference type="PROSITE-ProRule" id="PRU00221"/>
    </source>
</evidence>
<dbReference type="PROSITE" id="PS50014">
    <property type="entry name" value="BROMODOMAIN_2"/>
    <property type="match status" value="1"/>
</dbReference>
<dbReference type="InterPro" id="IPR015943">
    <property type="entry name" value="WD40/YVTN_repeat-like_dom_sf"/>
</dbReference>
<dbReference type="CDD" id="cd04369">
    <property type="entry name" value="Bromodomain"/>
    <property type="match status" value="1"/>
</dbReference>
<dbReference type="PRINTS" id="PR00503">
    <property type="entry name" value="BROMODOMAIN"/>
</dbReference>
<dbReference type="InterPro" id="IPR001487">
    <property type="entry name" value="Bromodomain"/>
</dbReference>
<dbReference type="InterPro" id="IPR036427">
    <property type="entry name" value="Bromodomain-like_sf"/>
</dbReference>
<dbReference type="Pfam" id="PF00439">
    <property type="entry name" value="Bromodomain"/>
    <property type="match status" value="1"/>
</dbReference>
<evidence type="ECO:0000256" key="4">
    <source>
        <dbReference type="PROSITE-ProRule" id="PRU00035"/>
    </source>
</evidence>
<name>H8ZD50_NEMA1</name>
<keyword evidence="1 5" id="KW-0853">WD repeat</keyword>
<dbReference type="PROSITE" id="PS50082">
    <property type="entry name" value="WD_REPEATS_2"/>
    <property type="match status" value="1"/>
</dbReference>
<dbReference type="STRING" id="944018.H8ZD50"/>
<dbReference type="SUPFAM" id="SSF47370">
    <property type="entry name" value="Bromodomain"/>
    <property type="match status" value="1"/>
</dbReference>
<dbReference type="InterPro" id="IPR019775">
    <property type="entry name" value="WD40_repeat_CS"/>
</dbReference>
<evidence type="ECO:0000256" key="3">
    <source>
        <dbReference type="ARBA" id="ARBA00023117"/>
    </source>
</evidence>
<feature type="compositionally biased region" description="Low complexity" evidence="6">
    <location>
        <begin position="642"/>
        <end position="654"/>
    </location>
</feature>
<proteinExistence type="predicted"/>
<dbReference type="PROSITE" id="PS00678">
    <property type="entry name" value="WD_REPEATS_1"/>
    <property type="match status" value="1"/>
</dbReference>
<feature type="region of interest" description="Disordered" evidence="6">
    <location>
        <begin position="596"/>
        <end position="626"/>
    </location>
</feature>
<feature type="compositionally biased region" description="Acidic residues" evidence="6">
    <location>
        <begin position="601"/>
        <end position="614"/>
    </location>
</feature>
<dbReference type="Proteomes" id="UP000005622">
    <property type="component" value="Unassembled WGS sequence"/>
</dbReference>
<evidence type="ECO:0000256" key="1">
    <source>
        <dbReference type="ARBA" id="ARBA00022574"/>
    </source>
</evidence>
<gene>
    <name evidence="8" type="ORF">NERG_01521</name>
</gene>
<sequence length="955" mass="109486">MKPVLEELFIKIKEGIRDNNAVCLNGITEETMMEGLVDLFQNGGVNNIVEYFRKYRRLQSTVDFPLSCLLLETEVEENKDPLHVDYQPVFKTKGHFLKVLCMMFDRSETFIFTGGEDGIIKIWDVYSGRLVNSLRHHCAPIFDFVVDFSNRFFMSCDQSGTIVCWDLKTLRKVDAINIGEQIDYLDVVYAPTEAEPLEQKKSKAAVCRTGSIMQAIVVTNSGRILRVIVGSSEMKVETILDQVEEGTFNEAATTRGKKMVVITGMWPFSVLLDVNDPDNRFYILDTEDMLSSSVDVSHNSLQFAISTYSSTMMIWKYDITQKPTKSNISTRKRVKGRDLEGCWVKSTIEIKGMGESIYNTDIVYLIDDTTLVAVDTESNIRLINTETKEIIMIEKEYKITGVVSHPTKNIFLTVEVNGVIKVIDSLGQVLNRIDTKVSVAGTVVMDSTGSFFYIADLDGAMYKYSILNDHLDVPESEFMLEDFDHYRTYNNEQLKYLASVEGQSQDESTGRVYEERNAALERIMKNIKGRESADQCTYTLAGDSLPVEIQIETITEHILPVDKWMRSIEVSGILQLQPEMITCQVFEKEFRRPSQTIIVPETEDEPSLSAENEDSSSNWPVEISDTNYLNTDDEIIETDNAENTSSLSSLENSSDVIYEGTDESTGNSESSASEENSMEESESQEVRTLSRKRGRRQAARKAFCPDINRLYNWYMSDTPTPPLLPQINDEIVLIKSRVSDTRLKENLEDLEPIKILGVQYRKTELTVDFLIERTRKKDSLVYTIDQLDYSPFILKHQLSDIRSSKYRRNEEIYYYTEGILSKGSVARKRGDKIEVVTDSAEYTVDIYDVYIPATNYSVDLTTYISPFKAIKDDHYIFYTEVSKSDYPDYYEIVQRPMTVNKIIRRLRNNYYRAKEELESDIETILSNCREYNEDDSEITHQCKDLIRTLLSIIEP</sequence>
<dbReference type="PANTHER" id="PTHR16266">
    <property type="entry name" value="WD REPEAT DOMAIN 9"/>
    <property type="match status" value="1"/>
</dbReference>
<dbReference type="PANTHER" id="PTHR16266:SF17">
    <property type="entry name" value="BRWD3"/>
    <property type="match status" value="1"/>
</dbReference>
<protein>
    <recommendedName>
        <fullName evidence="7">Bromo domain-containing protein</fullName>
    </recommendedName>
</protein>
<dbReference type="GO" id="GO:0007010">
    <property type="term" value="P:cytoskeleton organization"/>
    <property type="evidence" value="ECO:0007669"/>
    <property type="project" value="TreeGrafter"/>
</dbReference>
<dbReference type="SMART" id="SM00320">
    <property type="entry name" value="WD40"/>
    <property type="match status" value="4"/>
</dbReference>
<dbReference type="Pfam" id="PF00400">
    <property type="entry name" value="WD40"/>
    <property type="match status" value="2"/>
</dbReference>
<evidence type="ECO:0000256" key="6">
    <source>
        <dbReference type="SAM" id="MobiDB-lite"/>
    </source>
</evidence>
<reference evidence="8" key="1">
    <citation type="submission" date="2011-03" db="EMBL/GenBank/DDBJ databases">
        <title>The Genome Sequence of Nematocida sp1 strain ERTm2.</title>
        <authorList>
            <consortium name="The Broad Institute Genome Sequencing Platform"/>
            <consortium name="The Broad Institute Genome Sequencing Center for Infectious Disease"/>
            <person name="Cuomo C."/>
            <person name="Troemel E."/>
            <person name="Young S.K."/>
            <person name="Zeng Q."/>
            <person name="Gargeya S."/>
            <person name="Fitzgerald M."/>
            <person name="Haas B."/>
            <person name="Abouelleil A."/>
            <person name="Alvarado L."/>
            <person name="Arachchi H.M."/>
            <person name="Berlin A."/>
            <person name="Brown A."/>
            <person name="Chapman S.B."/>
            <person name="Chen Z."/>
            <person name="Dunbar C."/>
            <person name="Freedman E."/>
            <person name="Gearin G."/>
            <person name="Gellesch M."/>
            <person name="Goldberg J."/>
            <person name="Griggs A."/>
            <person name="Gujja S."/>
            <person name="Heilman E.R."/>
            <person name="Heiman D."/>
            <person name="Howarth C."/>
            <person name="Larson L."/>
            <person name="Lui A."/>
            <person name="MacDonald P.J.P."/>
            <person name="Mehta T."/>
            <person name="Montmayeur A."/>
            <person name="Murphy C."/>
            <person name="Neiman D."/>
            <person name="Pearson M."/>
            <person name="Priest M."/>
            <person name="Roberts A."/>
            <person name="Saif S."/>
            <person name="Shea T."/>
            <person name="Shenoy N."/>
            <person name="Sisk P."/>
            <person name="Stolte C."/>
            <person name="Sykes S."/>
            <person name="White J."/>
            <person name="Yandava C."/>
            <person name="Wortman J."/>
            <person name="Nusbaum C."/>
            <person name="Birren B."/>
        </authorList>
    </citation>
    <scope>NUCLEOTIDE SEQUENCE</scope>
    <source>
        <strain evidence="8">ERTm2</strain>
    </source>
</reference>
<dbReference type="AlphaFoldDB" id="H8ZD50"/>
<dbReference type="Gene3D" id="1.20.920.10">
    <property type="entry name" value="Bromodomain-like"/>
    <property type="match status" value="1"/>
</dbReference>
<dbReference type="PROSITE" id="PS50294">
    <property type="entry name" value="WD_REPEATS_REGION"/>
    <property type="match status" value="1"/>
</dbReference>
<keyword evidence="3 4" id="KW-0103">Bromodomain</keyword>
<dbReference type="InterPro" id="IPR001680">
    <property type="entry name" value="WD40_rpt"/>
</dbReference>
<dbReference type="GO" id="GO:0006357">
    <property type="term" value="P:regulation of transcription by RNA polymerase II"/>
    <property type="evidence" value="ECO:0007669"/>
    <property type="project" value="TreeGrafter"/>
</dbReference>
<evidence type="ECO:0000256" key="2">
    <source>
        <dbReference type="ARBA" id="ARBA00022737"/>
    </source>
</evidence>
<feature type="compositionally biased region" description="Low complexity" evidence="6">
    <location>
        <begin position="663"/>
        <end position="675"/>
    </location>
</feature>
<accession>H8ZD50</accession>
<dbReference type="GO" id="GO:0006325">
    <property type="term" value="P:chromatin organization"/>
    <property type="evidence" value="ECO:0007669"/>
    <property type="project" value="UniProtKB-ARBA"/>
</dbReference>
<feature type="domain" description="Bromo" evidence="7">
    <location>
        <begin position="869"/>
        <end position="939"/>
    </location>
</feature>
<evidence type="ECO:0000313" key="8">
    <source>
        <dbReference type="EMBL" id="EHY65075.1"/>
    </source>
</evidence>
<dbReference type="SUPFAM" id="SSF50978">
    <property type="entry name" value="WD40 repeat-like"/>
    <property type="match status" value="1"/>
</dbReference>
<evidence type="ECO:0000259" key="7">
    <source>
        <dbReference type="PROSITE" id="PS50014"/>
    </source>
</evidence>
<dbReference type="EMBL" id="JH604636">
    <property type="protein sequence ID" value="EHY65075.1"/>
    <property type="molecule type" value="Genomic_DNA"/>
</dbReference>
<dbReference type="Gene3D" id="2.130.10.10">
    <property type="entry name" value="YVTN repeat-like/Quinoprotein amine dehydrogenase"/>
    <property type="match status" value="2"/>
</dbReference>
<dbReference type="InterPro" id="IPR036322">
    <property type="entry name" value="WD40_repeat_dom_sf"/>
</dbReference>
<feature type="compositionally biased region" description="Polar residues" evidence="6">
    <location>
        <begin position="615"/>
        <end position="626"/>
    </location>
</feature>
<dbReference type="InterPro" id="IPR052060">
    <property type="entry name" value="Bromo_WD_repeat"/>
</dbReference>
<dbReference type="HOGENOM" id="CLU_306556_0_0_1"/>
<organism evidence="8">
    <name type="scientific">Nematocida ausubeli (strain ATCC PRA-371 / ERTm2)</name>
    <name type="common">Nematode killer fungus</name>
    <dbReference type="NCBI Taxonomy" id="1913371"/>
    <lineage>
        <taxon>Eukaryota</taxon>
        <taxon>Fungi</taxon>
        <taxon>Fungi incertae sedis</taxon>
        <taxon>Microsporidia</taxon>
        <taxon>Nematocida</taxon>
    </lineage>
</organism>
<dbReference type="GO" id="GO:0005634">
    <property type="term" value="C:nucleus"/>
    <property type="evidence" value="ECO:0007669"/>
    <property type="project" value="TreeGrafter"/>
</dbReference>
<keyword evidence="2" id="KW-0677">Repeat</keyword>
<feature type="region of interest" description="Disordered" evidence="6">
    <location>
        <begin position="640"/>
        <end position="694"/>
    </location>
</feature>
<dbReference type="GO" id="GO:0008360">
    <property type="term" value="P:regulation of cell shape"/>
    <property type="evidence" value="ECO:0007669"/>
    <property type="project" value="TreeGrafter"/>
</dbReference>
<feature type="repeat" description="WD" evidence="5">
    <location>
        <begin position="92"/>
        <end position="133"/>
    </location>
</feature>
<dbReference type="SMART" id="SM00297">
    <property type="entry name" value="BROMO"/>
    <property type="match status" value="1"/>
</dbReference>